<protein>
    <submittedName>
        <fullName evidence="2">Uncharacterized protein</fullName>
    </submittedName>
</protein>
<keyword evidence="1" id="KW-1133">Transmembrane helix</keyword>
<comment type="caution">
    <text evidence="2">The sequence shown here is derived from an EMBL/GenBank/DDBJ whole genome shotgun (WGS) entry which is preliminary data.</text>
</comment>
<proteinExistence type="predicted"/>
<keyword evidence="1" id="KW-0472">Membrane</keyword>
<feature type="transmembrane region" description="Helical" evidence="1">
    <location>
        <begin position="360"/>
        <end position="380"/>
    </location>
</feature>
<dbReference type="AlphaFoldDB" id="A0A5C8NLL0"/>
<sequence>MNHSPSTWKAYLFLRENRSKKKRRIYKMGFQTVIDKTTSAYLIVLFGYVFLSFFIFGDILAAYESEFIWIERQAQERLPLILTILPIRYITQSFRNPGVIFTNSEYQLSILPYSRKKLWLLTALEKVLKRLLIWSVIGFFVIILTPIASSVVISYILLFLFVEICMTIPQWKLFQQKWYIKLVCLIFLFILNGYSVLINSQQLIGIIVFTGIILINIWLLPVLFQRIKWSRVTEVSDFHVWNIKWIGAVSKTRFKRQRKFSIFQHLSYRKKPFTYTTKSIHNRIWQVYFAKNMELIVWLIGALLLMLIILPFTPKKILMFIGIAVAVFVYASSVASFFMDQFKSDIVEVLPWDLHAYKQSFFKWVVIGSLPIVICIMTYFSFHFTYWTPLQLFLIIISFMYMYHVQMNQSIALLAKKSVLFVKEKWYSGLAFLLIIGSGFYPILSCGALFFIYPLKQQIHAQVYFLHIQ</sequence>
<evidence type="ECO:0000313" key="3">
    <source>
        <dbReference type="Proteomes" id="UP000321574"/>
    </source>
</evidence>
<feature type="transmembrane region" description="Helical" evidence="1">
    <location>
        <begin position="40"/>
        <end position="63"/>
    </location>
</feature>
<evidence type="ECO:0000313" key="2">
    <source>
        <dbReference type="EMBL" id="TXL61691.1"/>
    </source>
</evidence>
<feature type="transmembrane region" description="Helical" evidence="1">
    <location>
        <begin position="318"/>
        <end position="339"/>
    </location>
</feature>
<accession>A0A5C8NLL0</accession>
<feature type="transmembrane region" description="Helical" evidence="1">
    <location>
        <begin position="127"/>
        <end position="147"/>
    </location>
</feature>
<dbReference type="RefSeq" id="WP_147668721.1">
    <property type="nucleotide sequence ID" value="NZ_VDUW01000010.1"/>
</dbReference>
<organism evidence="2 3">
    <name type="scientific">Cerasibacillus terrae</name>
    <dbReference type="NCBI Taxonomy" id="2498845"/>
    <lineage>
        <taxon>Bacteria</taxon>
        <taxon>Bacillati</taxon>
        <taxon>Bacillota</taxon>
        <taxon>Bacilli</taxon>
        <taxon>Bacillales</taxon>
        <taxon>Bacillaceae</taxon>
        <taxon>Cerasibacillus</taxon>
    </lineage>
</organism>
<feature type="transmembrane region" description="Helical" evidence="1">
    <location>
        <begin position="426"/>
        <end position="453"/>
    </location>
</feature>
<feature type="transmembrane region" description="Helical" evidence="1">
    <location>
        <begin position="386"/>
        <end position="405"/>
    </location>
</feature>
<dbReference type="OrthoDB" id="2958038at2"/>
<reference evidence="2 3" key="1">
    <citation type="submission" date="2019-06" db="EMBL/GenBank/DDBJ databases">
        <title>Cerasibacillus sp. nov., isolated from maize field.</title>
        <authorList>
            <person name="Lin S.-Y."/>
            <person name="Tsai C.-F."/>
            <person name="Young C.-C."/>
        </authorList>
    </citation>
    <scope>NUCLEOTIDE SEQUENCE [LARGE SCALE GENOMIC DNA]</scope>
    <source>
        <strain evidence="2 3">CC-CFT480</strain>
    </source>
</reference>
<name>A0A5C8NLL0_9BACI</name>
<gene>
    <name evidence="2" type="ORF">FHP05_12470</name>
</gene>
<keyword evidence="1" id="KW-0812">Transmembrane</keyword>
<feature type="transmembrane region" description="Helical" evidence="1">
    <location>
        <begin position="203"/>
        <end position="224"/>
    </location>
</feature>
<dbReference type="Proteomes" id="UP000321574">
    <property type="component" value="Unassembled WGS sequence"/>
</dbReference>
<dbReference type="EMBL" id="VDUW01000010">
    <property type="protein sequence ID" value="TXL61691.1"/>
    <property type="molecule type" value="Genomic_DNA"/>
</dbReference>
<keyword evidence="3" id="KW-1185">Reference proteome</keyword>
<evidence type="ECO:0000256" key="1">
    <source>
        <dbReference type="SAM" id="Phobius"/>
    </source>
</evidence>
<feature type="transmembrane region" description="Helical" evidence="1">
    <location>
        <begin position="178"/>
        <end position="197"/>
    </location>
</feature>
<feature type="transmembrane region" description="Helical" evidence="1">
    <location>
        <begin position="295"/>
        <end position="312"/>
    </location>
</feature>